<dbReference type="InterPro" id="IPR036388">
    <property type="entry name" value="WH-like_DNA-bd_sf"/>
</dbReference>
<reference evidence="5" key="1">
    <citation type="submission" date="2016-05" db="EMBL/GenBank/DDBJ databases">
        <authorList>
            <person name="Wang W."/>
            <person name="Zhu L."/>
        </authorList>
    </citation>
    <scope>NUCLEOTIDE SEQUENCE [LARGE SCALE GENOMIC DNA]</scope>
    <source>
        <strain evidence="5">W-2</strain>
    </source>
</reference>
<dbReference type="PANTHER" id="PTHR33795:SF1">
    <property type="entry name" value="INSERTION ELEMENT IS150 PROTEIN INSJ"/>
    <property type="match status" value="1"/>
</dbReference>
<comment type="similarity">
    <text evidence="1">Belongs to the IS150/IS1296 orfA family.</text>
</comment>
<evidence type="ECO:0000259" key="2">
    <source>
        <dbReference type="Pfam" id="PF01471"/>
    </source>
</evidence>
<dbReference type="InterPro" id="IPR010921">
    <property type="entry name" value="Trp_repressor/repl_initiator"/>
</dbReference>
<dbReference type="InterPro" id="IPR036366">
    <property type="entry name" value="PGBDSf"/>
</dbReference>
<evidence type="ECO:0000256" key="1">
    <source>
        <dbReference type="ARBA" id="ARBA00038232"/>
    </source>
</evidence>
<organism evidence="4 5">
    <name type="scientific">Parageobacillus thermoglucosidasius</name>
    <name type="common">Geobacillus thermoglucosidasius</name>
    <dbReference type="NCBI Taxonomy" id="1426"/>
    <lineage>
        <taxon>Bacteria</taxon>
        <taxon>Bacillati</taxon>
        <taxon>Bacillota</taxon>
        <taxon>Bacilli</taxon>
        <taxon>Bacillales</taxon>
        <taxon>Anoxybacillaceae</taxon>
        <taxon>Parageobacillus</taxon>
    </lineage>
</organism>
<dbReference type="EMBL" id="LXMA01000010">
    <property type="protein sequence ID" value="OAT73694.1"/>
    <property type="molecule type" value="Genomic_DNA"/>
</dbReference>
<dbReference type="Pfam" id="PF13518">
    <property type="entry name" value="HTH_28"/>
    <property type="match status" value="1"/>
</dbReference>
<comment type="caution">
    <text evidence="4">The sequence shown here is derived from an EMBL/GenBank/DDBJ whole genome shotgun (WGS) entry which is preliminary data.</text>
</comment>
<dbReference type="InterPro" id="IPR036365">
    <property type="entry name" value="PGBD-like_sf"/>
</dbReference>
<dbReference type="Pfam" id="PF01471">
    <property type="entry name" value="PG_binding_1"/>
    <property type="match status" value="1"/>
</dbReference>
<dbReference type="SUPFAM" id="SSF47090">
    <property type="entry name" value="PGBD-like"/>
    <property type="match status" value="1"/>
</dbReference>
<dbReference type="SUPFAM" id="SSF48295">
    <property type="entry name" value="TrpR-like"/>
    <property type="match status" value="1"/>
</dbReference>
<dbReference type="InterPro" id="IPR002477">
    <property type="entry name" value="Peptidoglycan-bd-like"/>
</dbReference>
<dbReference type="PANTHER" id="PTHR33795">
    <property type="entry name" value="INSERTION ELEMENT IS150 PROTEIN INSJ"/>
    <property type="match status" value="1"/>
</dbReference>
<dbReference type="Gene3D" id="1.10.101.10">
    <property type="entry name" value="PGBD-like superfamily/PGBD"/>
    <property type="match status" value="1"/>
</dbReference>
<name>A0A1B7KUE2_PARTM</name>
<dbReference type="Gene3D" id="1.10.10.10">
    <property type="entry name" value="Winged helix-like DNA-binding domain superfamily/Winged helix DNA-binding domain"/>
    <property type="match status" value="1"/>
</dbReference>
<dbReference type="RefSeq" id="WP_064550746.1">
    <property type="nucleotide sequence ID" value="NZ_LXMA01000010.1"/>
</dbReference>
<dbReference type="Proteomes" id="UP000078290">
    <property type="component" value="Unassembled WGS sequence"/>
</dbReference>
<proteinExistence type="inferred from homology"/>
<dbReference type="InterPro" id="IPR055247">
    <property type="entry name" value="InsJ-like_HTH"/>
</dbReference>
<dbReference type="GO" id="GO:0043565">
    <property type="term" value="F:sequence-specific DNA binding"/>
    <property type="evidence" value="ECO:0007669"/>
    <property type="project" value="InterPro"/>
</dbReference>
<evidence type="ECO:0000313" key="4">
    <source>
        <dbReference type="EMBL" id="OAT73694.1"/>
    </source>
</evidence>
<evidence type="ECO:0000313" key="5">
    <source>
        <dbReference type="Proteomes" id="UP000078290"/>
    </source>
</evidence>
<feature type="domain" description="Peptidoglycan binding-like" evidence="2">
    <location>
        <begin position="95"/>
        <end position="133"/>
    </location>
</feature>
<protein>
    <submittedName>
        <fullName evidence="4">Uncharacterized protein</fullName>
    </submittedName>
</protein>
<feature type="domain" description="Insertion element IS150 protein InsJ-like helix-turn-helix" evidence="3">
    <location>
        <begin position="9"/>
        <end position="52"/>
    </location>
</feature>
<dbReference type="AlphaFoldDB" id="A0A1B7KUE2"/>
<gene>
    <name evidence="4" type="ORF">A7K69_18365</name>
</gene>
<sequence length="134" mass="15471">MTKYSLETKLAAVRAYLEGGDSFQVTAQKHNVSVSMLKKWVMKYREHGSEAFQKMYTNYSMEFKMDVINYMNLSRQFMKIGSRGKGVERVQRELTIKRDGIFGKQTEAAVKAYQERKGLVAHGIVGLKAWNMLF</sequence>
<dbReference type="InterPro" id="IPR052057">
    <property type="entry name" value="IS150/IS1296_orfA-like"/>
</dbReference>
<dbReference type="OrthoDB" id="2943149at2"/>
<evidence type="ECO:0000259" key="3">
    <source>
        <dbReference type="Pfam" id="PF13518"/>
    </source>
</evidence>
<accession>A0A1B7KUE2</accession>